<keyword evidence="1" id="KW-1133">Transmembrane helix</keyword>
<keyword evidence="1" id="KW-0472">Membrane</keyword>
<feature type="transmembrane region" description="Helical" evidence="1">
    <location>
        <begin position="26"/>
        <end position="51"/>
    </location>
</feature>
<dbReference type="EMBL" id="JAADJF010000067">
    <property type="protein sequence ID" value="KAF4440769.1"/>
    <property type="molecule type" value="Genomic_DNA"/>
</dbReference>
<dbReference type="AlphaFoldDB" id="A0A8H4K1B1"/>
<keyword evidence="3" id="KW-1185">Reference proteome</keyword>
<protein>
    <submittedName>
        <fullName evidence="2">Uncharacterized protein</fullName>
    </submittedName>
</protein>
<sequence length="95" mass="10626">MSAQSDNNLPIVRDGMPLPIAPQKKAAVLISLILISIFEITFGAISLRFIYRHEGYGRHGAWTRPWNEDGVPGIAVFNIPVGGDFTRNLRRQRPL</sequence>
<dbReference type="Proteomes" id="UP000536711">
    <property type="component" value="Unassembled WGS sequence"/>
</dbReference>
<evidence type="ECO:0000256" key="1">
    <source>
        <dbReference type="SAM" id="Phobius"/>
    </source>
</evidence>
<evidence type="ECO:0000313" key="3">
    <source>
        <dbReference type="Proteomes" id="UP000536711"/>
    </source>
</evidence>
<organism evidence="2 3">
    <name type="scientific">Fusarium acutatum</name>
    <dbReference type="NCBI Taxonomy" id="78861"/>
    <lineage>
        <taxon>Eukaryota</taxon>
        <taxon>Fungi</taxon>
        <taxon>Dikarya</taxon>
        <taxon>Ascomycota</taxon>
        <taxon>Pezizomycotina</taxon>
        <taxon>Sordariomycetes</taxon>
        <taxon>Hypocreomycetidae</taxon>
        <taxon>Hypocreales</taxon>
        <taxon>Nectriaceae</taxon>
        <taxon>Fusarium</taxon>
        <taxon>Fusarium fujikuroi species complex</taxon>
    </lineage>
</organism>
<comment type="caution">
    <text evidence="2">The sequence shown here is derived from an EMBL/GenBank/DDBJ whole genome shotgun (WGS) entry which is preliminary data.</text>
</comment>
<dbReference type="OrthoDB" id="5085699at2759"/>
<keyword evidence="1" id="KW-0812">Transmembrane</keyword>
<gene>
    <name evidence="2" type="ORF">FACUT_3197</name>
</gene>
<evidence type="ECO:0000313" key="2">
    <source>
        <dbReference type="EMBL" id="KAF4440769.1"/>
    </source>
</evidence>
<accession>A0A8H4K1B1</accession>
<name>A0A8H4K1B1_9HYPO</name>
<reference evidence="2 3" key="1">
    <citation type="submission" date="2020-01" db="EMBL/GenBank/DDBJ databases">
        <title>Identification and distribution of gene clusters putatively required for synthesis of sphingolipid metabolism inhibitors in phylogenetically diverse species of the filamentous fungus Fusarium.</title>
        <authorList>
            <person name="Kim H.-S."/>
            <person name="Busman M."/>
            <person name="Brown D.W."/>
            <person name="Divon H."/>
            <person name="Uhlig S."/>
            <person name="Proctor R.H."/>
        </authorList>
    </citation>
    <scope>NUCLEOTIDE SEQUENCE [LARGE SCALE GENOMIC DNA]</scope>
    <source>
        <strain evidence="2 3">NRRL 13308</strain>
    </source>
</reference>
<proteinExistence type="predicted"/>